<organism evidence="2 3">
    <name type="scientific">Paraburkholderia fungorum</name>
    <dbReference type="NCBI Taxonomy" id="134537"/>
    <lineage>
        <taxon>Bacteria</taxon>
        <taxon>Pseudomonadati</taxon>
        <taxon>Pseudomonadota</taxon>
        <taxon>Betaproteobacteria</taxon>
        <taxon>Burkholderiales</taxon>
        <taxon>Burkholderiaceae</taxon>
        <taxon>Paraburkholderia</taxon>
    </lineage>
</organism>
<feature type="compositionally biased region" description="Basic and acidic residues" evidence="1">
    <location>
        <begin position="169"/>
        <end position="187"/>
    </location>
</feature>
<evidence type="ECO:0000313" key="2">
    <source>
        <dbReference type="EMBL" id="SDR53975.1"/>
    </source>
</evidence>
<accession>A0A1H1JWE6</accession>
<gene>
    <name evidence="2" type="ORF">SAMN05443245_7320</name>
</gene>
<feature type="compositionally biased region" description="Polar residues" evidence="1">
    <location>
        <begin position="1"/>
        <end position="14"/>
    </location>
</feature>
<dbReference type="Proteomes" id="UP000183487">
    <property type="component" value="Unassembled WGS sequence"/>
</dbReference>
<dbReference type="EMBL" id="FNKP01000004">
    <property type="protein sequence ID" value="SDR53975.1"/>
    <property type="molecule type" value="Genomic_DNA"/>
</dbReference>
<evidence type="ECO:0008006" key="4">
    <source>
        <dbReference type="Google" id="ProtNLM"/>
    </source>
</evidence>
<reference evidence="3" key="1">
    <citation type="submission" date="2016-10" db="EMBL/GenBank/DDBJ databases">
        <authorList>
            <person name="Varghese N."/>
        </authorList>
    </citation>
    <scope>NUCLEOTIDE SEQUENCE [LARGE SCALE GENOMIC DNA]</scope>
    <source>
        <strain evidence="3">GAS106B</strain>
    </source>
</reference>
<dbReference type="InterPro" id="IPR011006">
    <property type="entry name" value="CheY-like_superfamily"/>
</dbReference>
<protein>
    <recommendedName>
        <fullName evidence="4">Response regulatory domain-containing protein</fullName>
    </recommendedName>
</protein>
<proteinExistence type="predicted"/>
<name>A0A1H1JWE6_9BURK</name>
<feature type="region of interest" description="Disordered" evidence="1">
    <location>
        <begin position="1"/>
        <end position="25"/>
    </location>
</feature>
<feature type="compositionally biased region" description="Polar residues" evidence="1">
    <location>
        <begin position="149"/>
        <end position="167"/>
    </location>
</feature>
<evidence type="ECO:0000256" key="1">
    <source>
        <dbReference type="SAM" id="MobiDB-lite"/>
    </source>
</evidence>
<dbReference type="AlphaFoldDB" id="A0A1H1JWE6"/>
<sequence>MPDVSNSIDPTSNRPPCGKHGVSTHSGLVAARRSTRLKFQKRFRSFFLTLGTRDAARRGDYLPIDDFETFATGTSMNILFVDDDRERGELLSRNACRLGHISSVAYTRRAAVEYANTACFDVIVVNIAPQRGGPRSFGAGDPATRSLPAGSTGSGWSTPDNQTQSAPDSGDRWIDHPIEPRDIRKWL</sequence>
<evidence type="ECO:0000313" key="3">
    <source>
        <dbReference type="Proteomes" id="UP000183487"/>
    </source>
</evidence>
<keyword evidence="3" id="KW-1185">Reference proteome</keyword>
<dbReference type="SUPFAM" id="SSF52172">
    <property type="entry name" value="CheY-like"/>
    <property type="match status" value="1"/>
</dbReference>
<feature type="region of interest" description="Disordered" evidence="1">
    <location>
        <begin position="133"/>
        <end position="187"/>
    </location>
</feature>